<dbReference type="PROSITE" id="PS50910">
    <property type="entry name" value="HEPN"/>
    <property type="match status" value="1"/>
</dbReference>
<reference evidence="2 3" key="1">
    <citation type="submission" date="2020-10" db="EMBL/GenBank/DDBJ databases">
        <title>Thermofilum lucidum 3507LT sp. nov. a novel member of Thermofilaceae family isolated from Chile hot spring, and proposal of description order Thermofilales.</title>
        <authorList>
            <person name="Zayulina K.S."/>
            <person name="Elcheninov A.G."/>
            <person name="Toshchakov S.V."/>
            <person name="Kublanov I.V."/>
        </authorList>
    </citation>
    <scope>NUCLEOTIDE SEQUENCE [LARGE SCALE GENOMIC DNA]</scope>
    <source>
        <strain evidence="2 3">3507LT</strain>
    </source>
</reference>
<dbReference type="InParanoid" id="A0A7L9FI20"/>
<protein>
    <submittedName>
        <fullName evidence="2">HEPN domain-containing protein</fullName>
    </submittedName>
</protein>
<feature type="domain" description="HEPN" evidence="1">
    <location>
        <begin position="5"/>
        <end position="111"/>
    </location>
</feature>
<dbReference type="RefSeq" id="WP_192818984.1">
    <property type="nucleotide sequence ID" value="NZ_CP062310.1"/>
</dbReference>
<dbReference type="SMART" id="SM00748">
    <property type="entry name" value="HEPN"/>
    <property type="match status" value="1"/>
</dbReference>
<dbReference type="EMBL" id="CP062310">
    <property type="protein sequence ID" value="QOJ79012.1"/>
    <property type="molecule type" value="Genomic_DNA"/>
</dbReference>
<organism evidence="2 3">
    <name type="scientific">Infirmifilum lucidum</name>
    <dbReference type="NCBI Taxonomy" id="2776706"/>
    <lineage>
        <taxon>Archaea</taxon>
        <taxon>Thermoproteota</taxon>
        <taxon>Thermoprotei</taxon>
        <taxon>Thermofilales</taxon>
        <taxon>Thermofilaceae</taxon>
        <taxon>Infirmifilum</taxon>
    </lineage>
</organism>
<gene>
    <name evidence="2" type="ORF">IG193_00660</name>
</gene>
<evidence type="ECO:0000313" key="2">
    <source>
        <dbReference type="EMBL" id="QOJ79012.1"/>
    </source>
</evidence>
<dbReference type="AlphaFoldDB" id="A0A7L9FI20"/>
<proteinExistence type="predicted"/>
<dbReference type="InterPro" id="IPR007842">
    <property type="entry name" value="HEPN_dom"/>
</dbReference>
<dbReference type="KEGG" id="thel:IG193_00660"/>
<name>A0A7L9FI20_9CREN</name>
<dbReference type="Gene3D" id="1.20.120.330">
    <property type="entry name" value="Nucleotidyltransferases domain 2"/>
    <property type="match status" value="1"/>
</dbReference>
<evidence type="ECO:0000259" key="1">
    <source>
        <dbReference type="PROSITE" id="PS50910"/>
    </source>
</evidence>
<dbReference type="SUPFAM" id="SSF81593">
    <property type="entry name" value="Nucleotidyltransferase substrate binding subunit/domain"/>
    <property type="match status" value="1"/>
</dbReference>
<dbReference type="GeneID" id="59148362"/>
<sequence>MEFLRGNALKFLGLAEEMLERGDYGLAMFFVEQFFQLSLKYVLYRKYGDFPKTHSLRILFELTKEERYTEFYRENLDLLREIKLSHVASRYFDVEYSEGVARRAVGLARRFREVV</sequence>
<evidence type="ECO:0000313" key="3">
    <source>
        <dbReference type="Proteomes" id="UP000594121"/>
    </source>
</evidence>
<dbReference type="Pfam" id="PF05168">
    <property type="entry name" value="HEPN"/>
    <property type="match status" value="1"/>
</dbReference>
<dbReference type="Proteomes" id="UP000594121">
    <property type="component" value="Chromosome"/>
</dbReference>
<keyword evidence="3" id="KW-1185">Reference proteome</keyword>
<accession>A0A7L9FI20</accession>